<dbReference type="InterPro" id="IPR029052">
    <property type="entry name" value="Metallo-depent_PP-like"/>
</dbReference>
<evidence type="ECO:0000256" key="8">
    <source>
        <dbReference type="ARBA" id="ARBA00023180"/>
    </source>
</evidence>
<dbReference type="GO" id="GO:0022857">
    <property type="term" value="F:transmembrane transporter activity"/>
    <property type="evidence" value="ECO:0007669"/>
    <property type="project" value="InterPro"/>
</dbReference>
<dbReference type="InterPro" id="IPR002401">
    <property type="entry name" value="Cyt_P450_E_grp-I"/>
</dbReference>
<keyword evidence="7 11" id="KW-0472">Membrane</keyword>
<evidence type="ECO:0000256" key="6">
    <source>
        <dbReference type="ARBA" id="ARBA00023004"/>
    </source>
</evidence>
<feature type="transmembrane region" description="Helical" evidence="11">
    <location>
        <begin position="384"/>
        <end position="404"/>
    </location>
</feature>
<evidence type="ECO:0000313" key="13">
    <source>
        <dbReference type="EMBL" id="QPC68058.1"/>
    </source>
</evidence>
<dbReference type="PROSITE" id="PS50850">
    <property type="entry name" value="MFS"/>
    <property type="match status" value="1"/>
</dbReference>
<reference evidence="13" key="1">
    <citation type="submission" date="2020-11" db="EMBL/GenBank/DDBJ databases">
        <title>The chromosome-scale genome resource for two endophytic Fusarium species: F. culmorum and F. pseudograminearum.</title>
        <authorList>
            <person name="Yuan Z."/>
        </authorList>
    </citation>
    <scope>NUCLEOTIDE SEQUENCE</scope>
    <source>
        <strain evidence="13">Class2-1B</strain>
    </source>
</reference>
<feature type="transmembrane region" description="Helical" evidence="11">
    <location>
        <begin position="668"/>
        <end position="689"/>
    </location>
</feature>
<feature type="transmembrane region" description="Helical" evidence="11">
    <location>
        <begin position="633"/>
        <end position="656"/>
    </location>
</feature>
<dbReference type="Pfam" id="PF00067">
    <property type="entry name" value="p450"/>
    <property type="match status" value="1"/>
</dbReference>
<dbReference type="InterPro" id="IPR036396">
    <property type="entry name" value="Cyt_P450_sf"/>
</dbReference>
<protein>
    <recommendedName>
        <fullName evidence="12">Major facilitator superfamily (MFS) profile domain-containing protein</fullName>
    </recommendedName>
</protein>
<dbReference type="InterPro" id="IPR020846">
    <property type="entry name" value="MFS_dom"/>
</dbReference>
<dbReference type="Gene3D" id="1.20.1720.10">
    <property type="entry name" value="Multidrug resistance protein D"/>
    <property type="match status" value="1"/>
</dbReference>
<sequence>MSASIRTRIMILSDTHAQRFQPGLEPLEPVDLVIHCGDLTNNSTLRDYREAIHLLDSIKAPLKIVIAGNHDFSLDDKAYRRKIRETCRINQEDLSGAIKAEYGQVGEAQQILLEAVAKGITFLSEGPHQLQLPNNAVLDLYVSPYTPTHNCPGWGFQYEGIHDFNIKQGTDIAITHGPPLGIMDLTSNNERIGCPQLFAAVARAQPRVHCFGHVHEGWGAKLVSWKSNISKVPHHFTDINNDQSIVIENLARLKGHSHETPQEKVLSEWRKREYASRRYCHINPTGAQMRPGETMFVNAALLGNGRFDKVPWLIDLDLDKNQGAEFDQELSEWMLGVRFQGNDRDERKRSIESDPSADDEKQQPDIDTEVDKPYSSFTIWQKRLIVLAAATTALLSPMTAQIYFPALPAIAKDLGVTTSQINLTVTTYMIFQGITPMFIGSLADSGGRRPAYVVCFTIYIAANIGLALAPSYGALLGLRCLQSAGSASTVALCFAVVADVVTSAERGQYIGITAVPSVLGPSLGPVIGGLLAQYLGWRSIFWFLAIFSGVGLFLIVIFYPETCRHVVGDGSINPPLMYRSVIQILKLRRSRAESDKAGLSRQVSTVSTSKKFKFKPPNVLESLLMLFEKETGLLLGFSSICFAGFYCVAAAMPSLFEDLYGFNEVQNGLMFLPIAAGSIIAAFIVGTFTNRNYKRHCDKLGIPYERSKQQDLSSFPIERARLEIGFPLLLLAAVMVIAWGWAVDAKTNVAVPCVISGLMGVGIVGFNNTVNSLLIDIHPSKAGTASAANNLTRCLVGAGASAAIIPMIDAMAHVPGPRFAAISNVWHAYNARNGRMAYLGKTLHRRYGPIVRVGPNEVWFNTKEAFHAIYSSGSGYEKSDFYLATALNKPYIDWHLNPEFPDTLDLLSERDVRRYRIQRRLIGPVYQTSSLIQYEAAVDEVLARTVAKLKSLKGAQVELNEWMHIIAVECLGAIVLSWSPSMLKNGTDNGSGTHAYHSWRRKSVFGLFPLAAKLEFLSKSTGRLFSTIWGVNFQPPKDFRPFFPDVGKRASRRINAATKSKHHKDDRQDLLKNLISLHKSKPEFTVNYLRKMVITNFGAGHETMASTLTSIIAMLGSNNDIQEQVSREILETHNPADYSTATRLPKTQCLIKETKRLYPVISMSLPRTVPAGGLHLHNNYFPPNTTVGCNPVALHRNPEIFGSDCNEFKPDRWLTADYDAARNMERVSLSWGGGARTCPGRHLAELVVFKVIPALIKEFRIEAIVPPEDENRSYFLSMLTGVKVRFVERTTADS</sequence>
<keyword evidence="6 9" id="KW-0408">Iron</keyword>
<feature type="transmembrane region" description="Helical" evidence="11">
    <location>
        <begin position="749"/>
        <end position="770"/>
    </location>
</feature>
<feature type="transmembrane region" description="Helical" evidence="11">
    <location>
        <begin position="509"/>
        <end position="534"/>
    </location>
</feature>
<keyword evidence="5 11" id="KW-1133">Transmembrane helix</keyword>
<feature type="region of interest" description="Disordered" evidence="10">
    <location>
        <begin position="344"/>
        <end position="369"/>
    </location>
</feature>
<dbReference type="Gene3D" id="1.10.630.10">
    <property type="entry name" value="Cytochrome P450"/>
    <property type="match status" value="1"/>
</dbReference>
<dbReference type="Proteomes" id="UP000663297">
    <property type="component" value="Chromosome 4"/>
</dbReference>
<dbReference type="EMBL" id="CP064750">
    <property type="protein sequence ID" value="QPC68058.1"/>
    <property type="molecule type" value="Genomic_DNA"/>
</dbReference>
<proteinExistence type="predicted"/>
<evidence type="ECO:0000256" key="9">
    <source>
        <dbReference type="PIRSR" id="PIRSR602401-1"/>
    </source>
</evidence>
<name>A0A7S8DGA1_FUSCU</name>
<dbReference type="SUPFAM" id="SSF48264">
    <property type="entry name" value="Cytochrome P450"/>
    <property type="match status" value="1"/>
</dbReference>
<dbReference type="GO" id="GO:0016787">
    <property type="term" value="F:hydrolase activity"/>
    <property type="evidence" value="ECO:0007669"/>
    <property type="project" value="InterPro"/>
</dbReference>
<keyword evidence="2" id="KW-0813">Transport</keyword>
<dbReference type="Gene3D" id="1.20.1250.20">
    <property type="entry name" value="MFS general substrate transporter like domains"/>
    <property type="match status" value="1"/>
</dbReference>
<feature type="transmembrane region" description="Helical" evidence="11">
    <location>
        <begin position="540"/>
        <end position="559"/>
    </location>
</feature>
<dbReference type="InterPro" id="IPR036259">
    <property type="entry name" value="MFS_trans_sf"/>
</dbReference>
<dbReference type="InterPro" id="IPR004843">
    <property type="entry name" value="Calcineurin-like_PHP"/>
</dbReference>
<dbReference type="PROSITE" id="PS00086">
    <property type="entry name" value="CYTOCHROME_P450"/>
    <property type="match status" value="1"/>
</dbReference>
<evidence type="ECO:0000256" key="11">
    <source>
        <dbReference type="SAM" id="Phobius"/>
    </source>
</evidence>
<feature type="transmembrane region" description="Helical" evidence="11">
    <location>
        <begin position="724"/>
        <end position="743"/>
    </location>
</feature>
<dbReference type="GO" id="GO:0004497">
    <property type="term" value="F:monooxygenase activity"/>
    <property type="evidence" value="ECO:0007669"/>
    <property type="project" value="InterPro"/>
</dbReference>
<dbReference type="PRINTS" id="PR00463">
    <property type="entry name" value="EP450I"/>
</dbReference>
<feature type="transmembrane region" description="Helical" evidence="11">
    <location>
        <begin position="484"/>
        <end position="502"/>
    </location>
</feature>
<dbReference type="GO" id="GO:0005886">
    <property type="term" value="C:plasma membrane"/>
    <property type="evidence" value="ECO:0007669"/>
    <property type="project" value="TreeGrafter"/>
</dbReference>
<evidence type="ECO:0000256" key="2">
    <source>
        <dbReference type="ARBA" id="ARBA00022448"/>
    </source>
</evidence>
<dbReference type="PRINTS" id="PR00385">
    <property type="entry name" value="P450"/>
</dbReference>
<dbReference type="Pfam" id="PF00149">
    <property type="entry name" value="Metallophos"/>
    <property type="match status" value="1"/>
</dbReference>
<evidence type="ECO:0000256" key="4">
    <source>
        <dbReference type="ARBA" id="ARBA00022723"/>
    </source>
</evidence>
<dbReference type="PANTHER" id="PTHR23502:SF51">
    <property type="entry name" value="QUINIDINE RESISTANCE PROTEIN 1-RELATED"/>
    <property type="match status" value="1"/>
</dbReference>
<feature type="transmembrane region" description="Helical" evidence="11">
    <location>
        <begin position="419"/>
        <end position="439"/>
    </location>
</feature>
<evidence type="ECO:0000256" key="5">
    <source>
        <dbReference type="ARBA" id="ARBA00022989"/>
    </source>
</evidence>
<dbReference type="CDD" id="cd17323">
    <property type="entry name" value="MFS_Tpo1_MDR_like"/>
    <property type="match status" value="1"/>
</dbReference>
<evidence type="ECO:0000256" key="3">
    <source>
        <dbReference type="ARBA" id="ARBA00022692"/>
    </source>
</evidence>
<dbReference type="Gene3D" id="3.60.21.10">
    <property type="match status" value="1"/>
</dbReference>
<evidence type="ECO:0000259" key="12">
    <source>
        <dbReference type="PROSITE" id="PS50850"/>
    </source>
</evidence>
<dbReference type="FunFam" id="1.20.1720.10:FF:000009">
    <property type="entry name" value="MFS multidrug transporter"/>
    <property type="match status" value="1"/>
</dbReference>
<dbReference type="InterPro" id="IPR001128">
    <property type="entry name" value="Cyt_P450"/>
</dbReference>
<feature type="domain" description="Major facilitator superfamily (MFS) profile" evidence="12">
    <location>
        <begin position="385"/>
        <end position="835"/>
    </location>
</feature>
<gene>
    <name evidence="13" type="ORF">HYE67_010289</name>
</gene>
<dbReference type="CDD" id="cd07379">
    <property type="entry name" value="MPP_239FB"/>
    <property type="match status" value="1"/>
</dbReference>
<keyword evidence="9" id="KW-0349">Heme</keyword>
<dbReference type="PANTHER" id="PTHR23502">
    <property type="entry name" value="MAJOR FACILITATOR SUPERFAMILY"/>
    <property type="match status" value="1"/>
</dbReference>
<comment type="cofactor">
    <cofactor evidence="9">
        <name>heme</name>
        <dbReference type="ChEBI" id="CHEBI:30413"/>
    </cofactor>
</comment>
<dbReference type="SUPFAM" id="SSF56300">
    <property type="entry name" value="Metallo-dependent phosphatases"/>
    <property type="match status" value="1"/>
</dbReference>
<keyword evidence="4 9" id="KW-0479">Metal-binding</keyword>
<evidence type="ECO:0000313" key="14">
    <source>
        <dbReference type="Proteomes" id="UP000663297"/>
    </source>
</evidence>
<evidence type="ECO:0000256" key="7">
    <source>
        <dbReference type="ARBA" id="ARBA00023136"/>
    </source>
</evidence>
<feature type="binding site" description="axial binding residue" evidence="9">
    <location>
        <position position="1238"/>
    </location>
    <ligand>
        <name>heme</name>
        <dbReference type="ChEBI" id="CHEBI:30413"/>
    </ligand>
    <ligandPart>
        <name>Fe</name>
        <dbReference type="ChEBI" id="CHEBI:18248"/>
    </ligandPart>
</feature>
<keyword evidence="8" id="KW-0325">Glycoprotein</keyword>
<keyword evidence="3 11" id="KW-0812">Transmembrane</keyword>
<dbReference type="InterPro" id="IPR017972">
    <property type="entry name" value="Cyt_P450_CS"/>
</dbReference>
<evidence type="ECO:0000256" key="10">
    <source>
        <dbReference type="SAM" id="MobiDB-lite"/>
    </source>
</evidence>
<dbReference type="Pfam" id="PF07690">
    <property type="entry name" value="MFS_1"/>
    <property type="match status" value="1"/>
</dbReference>
<comment type="subcellular location">
    <subcellularLocation>
        <location evidence="1">Membrane</location>
        <topology evidence="1">Multi-pass membrane protein</topology>
    </subcellularLocation>
</comment>
<dbReference type="GO" id="GO:0016705">
    <property type="term" value="F:oxidoreductase activity, acting on paired donors, with incorporation or reduction of molecular oxygen"/>
    <property type="evidence" value="ECO:0007669"/>
    <property type="project" value="InterPro"/>
</dbReference>
<dbReference type="InterPro" id="IPR011701">
    <property type="entry name" value="MFS"/>
</dbReference>
<organism evidence="13 14">
    <name type="scientific">Fusarium culmorum</name>
    <dbReference type="NCBI Taxonomy" id="5516"/>
    <lineage>
        <taxon>Eukaryota</taxon>
        <taxon>Fungi</taxon>
        <taxon>Dikarya</taxon>
        <taxon>Ascomycota</taxon>
        <taxon>Pezizomycotina</taxon>
        <taxon>Sordariomycetes</taxon>
        <taxon>Hypocreomycetidae</taxon>
        <taxon>Hypocreales</taxon>
        <taxon>Nectriaceae</taxon>
        <taxon>Fusarium</taxon>
    </lineage>
</organism>
<dbReference type="GO" id="GO:0020037">
    <property type="term" value="F:heme binding"/>
    <property type="evidence" value="ECO:0007669"/>
    <property type="project" value="InterPro"/>
</dbReference>
<evidence type="ECO:0000256" key="1">
    <source>
        <dbReference type="ARBA" id="ARBA00004141"/>
    </source>
</evidence>
<dbReference type="SUPFAM" id="SSF103473">
    <property type="entry name" value="MFS general substrate transporter"/>
    <property type="match status" value="1"/>
</dbReference>
<feature type="transmembrane region" description="Helical" evidence="11">
    <location>
        <begin position="451"/>
        <end position="472"/>
    </location>
</feature>
<accession>A0A7S8DGA1</accession>
<dbReference type="GO" id="GO:0005506">
    <property type="term" value="F:iron ion binding"/>
    <property type="evidence" value="ECO:0007669"/>
    <property type="project" value="InterPro"/>
</dbReference>